<organism evidence="2 3">
    <name type="scientific">Acidisarcina polymorpha</name>
    <dbReference type="NCBI Taxonomy" id="2211140"/>
    <lineage>
        <taxon>Bacteria</taxon>
        <taxon>Pseudomonadati</taxon>
        <taxon>Acidobacteriota</taxon>
        <taxon>Terriglobia</taxon>
        <taxon>Terriglobales</taxon>
        <taxon>Acidobacteriaceae</taxon>
        <taxon>Acidisarcina</taxon>
    </lineage>
</organism>
<sequence>MPSPVSAAQIRTMQAWFWAVVMMLRAAATNLADLATSGR</sequence>
<reference evidence="2 3" key="1">
    <citation type="journal article" date="2018" name="Front. Microbiol.">
        <title>Hydrolytic Capabilities as a Key to Environmental Success: Chitinolytic and Cellulolytic Acidobacteria From Acidic Sub-arctic Soils and Boreal Peatlands.</title>
        <authorList>
            <person name="Belova S.E."/>
            <person name="Ravin N.V."/>
            <person name="Pankratov T.A."/>
            <person name="Rakitin A.L."/>
            <person name="Ivanova A.A."/>
            <person name="Beletsky A.V."/>
            <person name="Mardanov A.V."/>
            <person name="Sinninghe Damste J.S."/>
            <person name="Dedysh S.N."/>
        </authorList>
    </citation>
    <scope>NUCLEOTIDE SEQUENCE [LARGE SCALE GENOMIC DNA]</scope>
    <source>
        <strain evidence="2 3">SBC82</strain>
    </source>
</reference>
<keyword evidence="3" id="KW-1185">Reference proteome</keyword>
<proteinExistence type="predicted"/>
<evidence type="ECO:0000313" key="3">
    <source>
        <dbReference type="Proteomes" id="UP000253606"/>
    </source>
</evidence>
<keyword evidence="1" id="KW-0472">Membrane</keyword>
<evidence type="ECO:0000256" key="1">
    <source>
        <dbReference type="SAM" id="Phobius"/>
    </source>
</evidence>
<protein>
    <submittedName>
        <fullName evidence="2">Uncharacterized protein</fullName>
    </submittedName>
</protein>
<keyword evidence="1" id="KW-0812">Transmembrane</keyword>
<dbReference type="EMBL" id="CP030840">
    <property type="protein sequence ID" value="AXC09935.1"/>
    <property type="molecule type" value="Genomic_DNA"/>
</dbReference>
<name>A0A2Z5FU26_9BACT</name>
<dbReference type="Proteomes" id="UP000253606">
    <property type="component" value="Chromosome"/>
</dbReference>
<accession>A0A2Z5FU26</accession>
<keyword evidence="1" id="KW-1133">Transmembrane helix</keyword>
<dbReference type="AlphaFoldDB" id="A0A2Z5FU26"/>
<evidence type="ECO:0000313" key="2">
    <source>
        <dbReference type="EMBL" id="AXC09935.1"/>
    </source>
</evidence>
<feature type="transmembrane region" description="Helical" evidence="1">
    <location>
        <begin position="15"/>
        <end position="35"/>
    </location>
</feature>
<gene>
    <name evidence="2" type="ORF">ACPOL_0560</name>
</gene>
<dbReference type="KEGG" id="abas:ACPOL_0560"/>